<dbReference type="STRING" id="571933.SAMN05216362_12837"/>
<keyword evidence="1" id="KW-0812">Transmembrane</keyword>
<reference evidence="2 3" key="1">
    <citation type="submission" date="2016-10" db="EMBL/GenBank/DDBJ databases">
        <authorList>
            <person name="de Groot N.N."/>
        </authorList>
    </citation>
    <scope>NUCLEOTIDE SEQUENCE [LARGE SCALE GENOMIC DNA]</scope>
    <source>
        <strain evidence="2 3">DSM 21633</strain>
    </source>
</reference>
<name>A0A1H9J421_9BACI</name>
<organism evidence="2 3">
    <name type="scientific">Piscibacillus halophilus</name>
    <dbReference type="NCBI Taxonomy" id="571933"/>
    <lineage>
        <taxon>Bacteria</taxon>
        <taxon>Bacillati</taxon>
        <taxon>Bacillota</taxon>
        <taxon>Bacilli</taxon>
        <taxon>Bacillales</taxon>
        <taxon>Bacillaceae</taxon>
        <taxon>Piscibacillus</taxon>
    </lineage>
</organism>
<dbReference type="Proteomes" id="UP000199427">
    <property type="component" value="Unassembled WGS sequence"/>
</dbReference>
<sequence length="73" mass="8643">MPFLKAIIHINAWSHLALVFYGLIFTLPYETYFSISSKIVIGSIFIYLLLGIYVDLNDYKRFGYFVRQWLSNK</sequence>
<proteinExistence type="predicted"/>
<dbReference type="RefSeq" id="WP_091774420.1">
    <property type="nucleotide sequence ID" value="NZ_FOES01000028.1"/>
</dbReference>
<feature type="transmembrane region" description="Helical" evidence="1">
    <location>
        <begin position="35"/>
        <end position="54"/>
    </location>
</feature>
<dbReference type="OrthoDB" id="9939448at2"/>
<dbReference type="AlphaFoldDB" id="A0A1H9J421"/>
<protein>
    <submittedName>
        <fullName evidence="2">Uncharacterized protein</fullName>
    </submittedName>
</protein>
<keyword evidence="1" id="KW-1133">Transmembrane helix</keyword>
<feature type="transmembrane region" description="Helical" evidence="1">
    <location>
        <begin position="12"/>
        <end position="29"/>
    </location>
</feature>
<gene>
    <name evidence="2" type="ORF">SAMN05216362_12837</name>
</gene>
<accession>A0A1H9J421</accession>
<dbReference type="EMBL" id="FOES01000028">
    <property type="protein sequence ID" value="SEQ81630.1"/>
    <property type="molecule type" value="Genomic_DNA"/>
</dbReference>
<keyword evidence="3" id="KW-1185">Reference proteome</keyword>
<keyword evidence="1" id="KW-0472">Membrane</keyword>
<evidence type="ECO:0000313" key="2">
    <source>
        <dbReference type="EMBL" id="SEQ81630.1"/>
    </source>
</evidence>
<evidence type="ECO:0000256" key="1">
    <source>
        <dbReference type="SAM" id="Phobius"/>
    </source>
</evidence>
<evidence type="ECO:0000313" key="3">
    <source>
        <dbReference type="Proteomes" id="UP000199427"/>
    </source>
</evidence>